<keyword evidence="2" id="KW-1185">Reference proteome</keyword>
<name>A0ACB5SS66_AMBMO</name>
<reference evidence="1" key="1">
    <citation type="submission" date="2023-04" db="EMBL/GenBank/DDBJ databases">
        <title>Ambrosiozyma monospora NBRC 10751.</title>
        <authorList>
            <person name="Ichikawa N."/>
            <person name="Sato H."/>
            <person name="Tonouchi N."/>
        </authorList>
    </citation>
    <scope>NUCLEOTIDE SEQUENCE</scope>
    <source>
        <strain evidence="1">NBRC 10751</strain>
    </source>
</reference>
<accession>A0ACB5SS66</accession>
<evidence type="ECO:0000313" key="1">
    <source>
        <dbReference type="EMBL" id="GME71409.1"/>
    </source>
</evidence>
<evidence type="ECO:0000313" key="2">
    <source>
        <dbReference type="Proteomes" id="UP001165064"/>
    </source>
</evidence>
<dbReference type="EMBL" id="BSXS01000205">
    <property type="protein sequence ID" value="GME71409.1"/>
    <property type="molecule type" value="Genomic_DNA"/>
</dbReference>
<comment type="caution">
    <text evidence="1">The sequence shown here is derived from an EMBL/GenBank/DDBJ whole genome shotgun (WGS) entry which is preliminary data.</text>
</comment>
<proteinExistence type="predicted"/>
<sequence>MYDPVHNDPFVKFVKEKKIDVWLWTVNKRQEFQKAVDTYGDRLVGVCGDDPSIFTKEGEAIVETLGFGYKLNLSIKSFFYSWMVYGLDKGWNMTYVFMALKKVGFI</sequence>
<protein>
    <submittedName>
        <fullName evidence="1">Unnamed protein product</fullName>
    </submittedName>
</protein>
<dbReference type="Proteomes" id="UP001165064">
    <property type="component" value="Unassembled WGS sequence"/>
</dbReference>
<organism evidence="1 2">
    <name type="scientific">Ambrosiozyma monospora</name>
    <name type="common">Yeast</name>
    <name type="synonym">Endomycopsis monosporus</name>
    <dbReference type="NCBI Taxonomy" id="43982"/>
    <lineage>
        <taxon>Eukaryota</taxon>
        <taxon>Fungi</taxon>
        <taxon>Dikarya</taxon>
        <taxon>Ascomycota</taxon>
        <taxon>Saccharomycotina</taxon>
        <taxon>Pichiomycetes</taxon>
        <taxon>Pichiales</taxon>
        <taxon>Pichiaceae</taxon>
        <taxon>Ambrosiozyma</taxon>
    </lineage>
</organism>
<gene>
    <name evidence="1" type="ORF">Amon02_000057000</name>
</gene>